<name>A0A1Y2F8K3_PROLT</name>
<evidence type="ECO:0000313" key="3">
    <source>
        <dbReference type="Proteomes" id="UP000193685"/>
    </source>
</evidence>
<comment type="caution">
    <text evidence="2">The sequence shown here is derived from an EMBL/GenBank/DDBJ whole genome shotgun (WGS) entry which is preliminary data.</text>
</comment>
<proteinExistence type="predicted"/>
<feature type="compositionally biased region" description="Polar residues" evidence="1">
    <location>
        <begin position="344"/>
        <end position="354"/>
    </location>
</feature>
<evidence type="ECO:0000256" key="1">
    <source>
        <dbReference type="SAM" id="MobiDB-lite"/>
    </source>
</evidence>
<feature type="compositionally biased region" description="Basic and acidic residues" evidence="1">
    <location>
        <begin position="261"/>
        <end position="274"/>
    </location>
</feature>
<reference evidence="2 3" key="1">
    <citation type="submission" date="2016-07" db="EMBL/GenBank/DDBJ databases">
        <title>Pervasive Adenine N6-methylation of Active Genes in Fungi.</title>
        <authorList>
            <consortium name="DOE Joint Genome Institute"/>
            <person name="Mondo S.J."/>
            <person name="Dannebaum R.O."/>
            <person name="Kuo R.C."/>
            <person name="Labutti K."/>
            <person name="Haridas S."/>
            <person name="Kuo A."/>
            <person name="Salamov A."/>
            <person name="Ahrendt S.R."/>
            <person name="Lipzen A."/>
            <person name="Sullivan W."/>
            <person name="Andreopoulos W.B."/>
            <person name="Clum A."/>
            <person name="Lindquist E."/>
            <person name="Daum C."/>
            <person name="Ramamoorthy G.K."/>
            <person name="Gryganskyi A."/>
            <person name="Culley D."/>
            <person name="Magnuson J.K."/>
            <person name="James T.Y."/>
            <person name="O'Malley M.A."/>
            <person name="Stajich J.E."/>
            <person name="Spatafora J.W."/>
            <person name="Visel A."/>
            <person name="Grigoriev I.V."/>
        </authorList>
    </citation>
    <scope>NUCLEOTIDE SEQUENCE [LARGE SCALE GENOMIC DNA]</scope>
    <source>
        <strain evidence="2 3">12-1054</strain>
    </source>
</reference>
<evidence type="ECO:0000313" key="2">
    <source>
        <dbReference type="EMBL" id="ORY79957.1"/>
    </source>
</evidence>
<dbReference type="GeneID" id="63789088"/>
<keyword evidence="3" id="KW-1185">Reference proteome</keyword>
<accession>A0A1Y2F8K3</accession>
<dbReference type="AlphaFoldDB" id="A0A1Y2F8K3"/>
<feature type="compositionally biased region" description="Polar residues" evidence="1">
    <location>
        <begin position="236"/>
        <end position="250"/>
    </location>
</feature>
<organism evidence="2 3">
    <name type="scientific">Protomyces lactucae-debilis</name>
    <dbReference type="NCBI Taxonomy" id="2754530"/>
    <lineage>
        <taxon>Eukaryota</taxon>
        <taxon>Fungi</taxon>
        <taxon>Dikarya</taxon>
        <taxon>Ascomycota</taxon>
        <taxon>Taphrinomycotina</taxon>
        <taxon>Taphrinomycetes</taxon>
        <taxon>Taphrinales</taxon>
        <taxon>Protomycetaceae</taxon>
        <taxon>Protomyces</taxon>
    </lineage>
</organism>
<protein>
    <submittedName>
        <fullName evidence="2">Uncharacterized protein</fullName>
    </submittedName>
</protein>
<gene>
    <name evidence="2" type="ORF">BCR37DRAFT_79505</name>
</gene>
<dbReference type="Proteomes" id="UP000193685">
    <property type="component" value="Unassembled WGS sequence"/>
</dbReference>
<feature type="region of interest" description="Disordered" evidence="1">
    <location>
        <begin position="326"/>
        <end position="354"/>
    </location>
</feature>
<feature type="compositionally biased region" description="Basic and acidic residues" evidence="1">
    <location>
        <begin position="226"/>
        <end position="235"/>
    </location>
</feature>
<feature type="region of interest" description="Disordered" evidence="1">
    <location>
        <begin position="226"/>
        <end position="302"/>
    </location>
</feature>
<dbReference type="EMBL" id="MCFI01000014">
    <property type="protein sequence ID" value="ORY79957.1"/>
    <property type="molecule type" value="Genomic_DNA"/>
</dbReference>
<dbReference type="RefSeq" id="XP_040724091.1">
    <property type="nucleotide sequence ID" value="XM_040872489.1"/>
</dbReference>
<sequence length="383" mass="44141">MLRKQCLCLARQAPNLLRQSITARHRANYHEYVGSYTDPKPRKDDFIERSHKAMQTGRPLDKPRITGQLEGVPQHTVLVHAIPVNFKSEYFIAHFYVNELQAKVNCGKGGDRRTVRIQDHLALAFIISIANTTNYATHRKRIFRRFREAVLQMLKDDPSLLPSRPFTLQLTPMLKSLHMPWEEMQAQVKQAWIAATTALEALPKTQIIPPRVKKVSKAKQRRILLHQDDLRRLETRQPNNEEPQSGNKSLVTDRVGPSTQSERRSGREGDRFDGPRPTFSARRLHEDGQIPRNSEGGPRPAFSARRLFENGQIPKYSEVLDNPLVKYSPGERRKRPEVRGDSIRASQLQEPNERQQTYMRLPDPRVQRMLAYASGKLTIKKDS</sequence>